<protein>
    <recommendedName>
        <fullName evidence="7">Lipase</fullName>
    </recommendedName>
</protein>
<dbReference type="InterPro" id="IPR029058">
    <property type="entry name" value="AB_hydrolase_fold"/>
</dbReference>
<dbReference type="AlphaFoldDB" id="A0AAV1KAL2"/>
<evidence type="ECO:0000313" key="11">
    <source>
        <dbReference type="EMBL" id="CAK1579885.1"/>
    </source>
</evidence>
<dbReference type="EMBL" id="CAVLGL010000013">
    <property type="protein sequence ID" value="CAK1579885.1"/>
    <property type="molecule type" value="Genomic_DNA"/>
</dbReference>
<keyword evidence="12" id="KW-1185">Reference proteome</keyword>
<comment type="similarity">
    <text evidence="1 7">Belongs to the AB hydrolase superfamily. Lipase family.</text>
</comment>
<keyword evidence="2 9" id="KW-0732">Signal</keyword>
<evidence type="ECO:0000256" key="3">
    <source>
        <dbReference type="ARBA" id="ARBA00022801"/>
    </source>
</evidence>
<gene>
    <name evidence="11" type="ORF">PARMNEM_LOCUS1764</name>
</gene>
<dbReference type="Gene3D" id="3.40.50.1820">
    <property type="entry name" value="alpha/beta hydrolase"/>
    <property type="match status" value="1"/>
</dbReference>
<reference evidence="11 12" key="1">
    <citation type="submission" date="2023-11" db="EMBL/GenBank/DDBJ databases">
        <authorList>
            <person name="Hedman E."/>
            <person name="Englund M."/>
            <person name="Stromberg M."/>
            <person name="Nyberg Akerstrom W."/>
            <person name="Nylinder S."/>
            <person name="Jareborg N."/>
            <person name="Kallberg Y."/>
            <person name="Kronander E."/>
        </authorList>
    </citation>
    <scope>NUCLEOTIDE SEQUENCE [LARGE SCALE GENOMIC DNA]</scope>
</reference>
<evidence type="ECO:0000256" key="8">
    <source>
        <dbReference type="PIRSR" id="PIRSR000862-1"/>
    </source>
</evidence>
<evidence type="ECO:0000259" key="10">
    <source>
        <dbReference type="Pfam" id="PF00561"/>
    </source>
</evidence>
<accession>A0AAV1KAL2</accession>
<name>A0AAV1KAL2_9NEOP</name>
<keyword evidence="4 7" id="KW-0442">Lipid degradation</keyword>
<dbReference type="InterPro" id="IPR000073">
    <property type="entry name" value="AB_hydrolase_1"/>
</dbReference>
<keyword evidence="5" id="KW-0443">Lipid metabolism</keyword>
<dbReference type="Proteomes" id="UP001314205">
    <property type="component" value="Unassembled WGS sequence"/>
</dbReference>
<evidence type="ECO:0000256" key="2">
    <source>
        <dbReference type="ARBA" id="ARBA00022729"/>
    </source>
</evidence>
<feature type="signal peptide" evidence="9">
    <location>
        <begin position="1"/>
        <end position="22"/>
    </location>
</feature>
<evidence type="ECO:0000256" key="9">
    <source>
        <dbReference type="SAM" id="SignalP"/>
    </source>
</evidence>
<evidence type="ECO:0000256" key="4">
    <source>
        <dbReference type="ARBA" id="ARBA00022963"/>
    </source>
</evidence>
<feature type="active site" description="Charge relay system" evidence="8">
    <location>
        <position position="340"/>
    </location>
</feature>
<feature type="active site" description="Charge relay system" evidence="8">
    <location>
        <position position="371"/>
    </location>
</feature>
<evidence type="ECO:0000256" key="6">
    <source>
        <dbReference type="ARBA" id="ARBA00023180"/>
    </source>
</evidence>
<dbReference type="GO" id="GO:0016788">
    <property type="term" value="F:hydrolase activity, acting on ester bonds"/>
    <property type="evidence" value="ECO:0007669"/>
    <property type="project" value="InterPro"/>
</dbReference>
<evidence type="ECO:0000256" key="7">
    <source>
        <dbReference type="PIRNR" id="PIRNR000862"/>
    </source>
</evidence>
<feature type="active site" description="Nucleophile" evidence="8">
    <location>
        <position position="166"/>
    </location>
</feature>
<evidence type="ECO:0000313" key="12">
    <source>
        <dbReference type="Proteomes" id="UP001314205"/>
    </source>
</evidence>
<dbReference type="Pfam" id="PF00561">
    <property type="entry name" value="Abhydrolase_1"/>
    <property type="match status" value="1"/>
</dbReference>
<dbReference type="FunFam" id="3.40.50.1820:FF:000057">
    <property type="entry name" value="Lipase"/>
    <property type="match status" value="1"/>
</dbReference>
<proteinExistence type="inferred from homology"/>
<dbReference type="PANTHER" id="PTHR11005">
    <property type="entry name" value="LYSOSOMAL ACID LIPASE-RELATED"/>
    <property type="match status" value="1"/>
</dbReference>
<evidence type="ECO:0000256" key="5">
    <source>
        <dbReference type="ARBA" id="ARBA00023098"/>
    </source>
</evidence>
<comment type="caution">
    <text evidence="11">The sequence shown here is derived from an EMBL/GenBank/DDBJ whole genome shotgun (WGS) entry which is preliminary data.</text>
</comment>
<feature type="domain" description="AB hydrolase-1" evidence="10">
    <location>
        <begin position="73"/>
        <end position="194"/>
    </location>
</feature>
<sequence length="396" mass="45182">MIHQINIIIIYFYITLCVSVEGRSIPVEIISDRNRTFSTLASKYGYHVDELDVTTEDGYILKMYHIPGDRTRPVLLLPGMMQDVEVFIVRGNKSLAITLATSGYDVWALNPRGVGHSRKHVHLNPDLDSKFWDFSFHENGYYDLPAAIDFILERTNERQLSAIGYSQGNTMFYVLGSTRPEYNDKIKVMIALAPICFLQHLKPLVSFFLTMISIIGNLLRSIGVEELLNDNSLLKPLFQMLCTQKGIGYELCTQGILFVVGDNHPNELEPEFLPKIFVNYPCSVSSKNVVHIGQVVLRRKFAQFDYGPEQNLALYNARSPPKYDLRKVRMKIAVFLGGNDGLSTTGDTELLRDELPNVVDYHLFSGEKLNHLDFVWGRNMDKYLFPLILPVLTKYD</sequence>
<keyword evidence="6" id="KW-0325">Glycoprotein</keyword>
<keyword evidence="3 7" id="KW-0378">Hydrolase</keyword>
<dbReference type="InterPro" id="IPR025483">
    <property type="entry name" value="Lipase_euk"/>
</dbReference>
<dbReference type="GO" id="GO:0016042">
    <property type="term" value="P:lipid catabolic process"/>
    <property type="evidence" value="ECO:0007669"/>
    <property type="project" value="UniProtKB-KW"/>
</dbReference>
<dbReference type="SUPFAM" id="SSF53474">
    <property type="entry name" value="alpha/beta-Hydrolases"/>
    <property type="match status" value="1"/>
</dbReference>
<feature type="chain" id="PRO_5043337242" description="Lipase" evidence="9">
    <location>
        <begin position="23"/>
        <end position="396"/>
    </location>
</feature>
<organism evidence="11 12">
    <name type="scientific">Parnassius mnemosyne</name>
    <name type="common">clouded apollo</name>
    <dbReference type="NCBI Taxonomy" id="213953"/>
    <lineage>
        <taxon>Eukaryota</taxon>
        <taxon>Metazoa</taxon>
        <taxon>Ecdysozoa</taxon>
        <taxon>Arthropoda</taxon>
        <taxon>Hexapoda</taxon>
        <taxon>Insecta</taxon>
        <taxon>Pterygota</taxon>
        <taxon>Neoptera</taxon>
        <taxon>Endopterygota</taxon>
        <taxon>Lepidoptera</taxon>
        <taxon>Glossata</taxon>
        <taxon>Ditrysia</taxon>
        <taxon>Papilionoidea</taxon>
        <taxon>Papilionidae</taxon>
        <taxon>Parnassiinae</taxon>
        <taxon>Parnassini</taxon>
        <taxon>Parnassius</taxon>
        <taxon>Driopa</taxon>
    </lineage>
</organism>
<dbReference type="PIRSF" id="PIRSF000862">
    <property type="entry name" value="Steryl_ester_lip"/>
    <property type="match status" value="1"/>
</dbReference>
<evidence type="ECO:0000256" key="1">
    <source>
        <dbReference type="ARBA" id="ARBA00010701"/>
    </source>
</evidence>